<feature type="transmembrane region" description="Helical" evidence="7">
    <location>
        <begin position="6"/>
        <end position="27"/>
    </location>
</feature>
<reference evidence="8 11" key="4">
    <citation type="journal article" date="2019" name="Nat. Med.">
        <title>A library of human gut bacterial isolates paired with longitudinal multiomics data enables mechanistic microbiome research.</title>
        <authorList>
            <person name="Poyet M."/>
            <person name="Groussin M."/>
            <person name="Gibbons S.M."/>
            <person name="Avila-Pacheco J."/>
            <person name="Jiang X."/>
            <person name="Kearney S.M."/>
            <person name="Perrotta A.R."/>
            <person name="Berdy B."/>
            <person name="Zhao S."/>
            <person name="Lieberman T.D."/>
            <person name="Swanson P.K."/>
            <person name="Smith M."/>
            <person name="Roesemann S."/>
            <person name="Alexander J.E."/>
            <person name="Rich S.A."/>
            <person name="Livny J."/>
            <person name="Vlamakis H."/>
            <person name="Clish C."/>
            <person name="Bullock K."/>
            <person name="Deik A."/>
            <person name="Scott J."/>
            <person name="Pierce K.A."/>
            <person name="Xavier R.J."/>
            <person name="Alm E.J."/>
        </authorList>
    </citation>
    <scope>NUCLEOTIDE SEQUENCE [LARGE SCALE GENOMIC DNA]</scope>
    <source>
        <strain evidence="8 11">BIOML-A1</strain>
    </source>
</reference>
<dbReference type="InterPro" id="IPR052049">
    <property type="entry name" value="Electron_transfer_protein"/>
</dbReference>
<dbReference type="RefSeq" id="WP_096226571.1">
    <property type="nucleotide sequence ID" value="NZ_CP168029.1"/>
</dbReference>
<comment type="subcellular location">
    <subcellularLocation>
        <location evidence="1">Cell membrane</location>
        <topology evidence="1">Multi-pass membrane protein</topology>
    </subcellularLocation>
</comment>
<reference evidence="9" key="2">
    <citation type="journal article" date="2019" name="Int. J. Syst. Evol. Microbiol.">
        <title>Gordonibacter faecihominis is a later heterotypic synonym of Gordonibacter urolithinfaciens.</title>
        <authorList>
            <person name="Danylec N."/>
            <person name="Stoll D.A."/>
            <person name="Huch M."/>
        </authorList>
    </citation>
    <scope>NUCLEOTIDE SEQUENCE</scope>
    <source>
        <strain evidence="9">DSM 27213</strain>
    </source>
</reference>
<dbReference type="Gene3D" id="1.20.1630.10">
    <property type="entry name" value="Formate dehydrogenase/DMSO reductase domain"/>
    <property type="match status" value="1"/>
</dbReference>
<feature type="transmembrane region" description="Helical" evidence="7">
    <location>
        <begin position="111"/>
        <end position="133"/>
    </location>
</feature>
<evidence type="ECO:0000313" key="9">
    <source>
        <dbReference type="EMBL" id="ROT88007.1"/>
    </source>
</evidence>
<dbReference type="AlphaFoldDB" id="A0A423UGZ9"/>
<feature type="transmembrane region" description="Helical" evidence="7">
    <location>
        <begin position="80"/>
        <end position="104"/>
    </location>
</feature>
<dbReference type="Proteomes" id="UP000462865">
    <property type="component" value="Unassembled WGS sequence"/>
</dbReference>
<evidence type="ECO:0000256" key="4">
    <source>
        <dbReference type="ARBA" id="ARBA00022692"/>
    </source>
</evidence>
<dbReference type="GO" id="GO:0005886">
    <property type="term" value="C:plasma membrane"/>
    <property type="evidence" value="ECO:0007669"/>
    <property type="project" value="UniProtKB-SubCell"/>
</dbReference>
<protein>
    <recommendedName>
        <fullName evidence="12">Polysulfide reductase</fullName>
    </recommendedName>
</protein>
<dbReference type="Proteomes" id="UP000285258">
    <property type="component" value="Unassembled WGS sequence"/>
</dbReference>
<comment type="similarity">
    <text evidence="2">Belongs to the NrfD family.</text>
</comment>
<dbReference type="EMBL" id="QIBW01000026">
    <property type="protein sequence ID" value="ROT88007.1"/>
    <property type="molecule type" value="Genomic_DNA"/>
</dbReference>
<evidence type="ECO:0000313" key="8">
    <source>
        <dbReference type="EMBL" id="MSA96195.1"/>
    </source>
</evidence>
<evidence type="ECO:0008006" key="12">
    <source>
        <dbReference type="Google" id="ProtNLM"/>
    </source>
</evidence>
<name>A0A423UGZ9_9ACTN</name>
<accession>A0A423UGZ9</accession>
<sequence length="286" mass="29297">MVWDGIVACDLFFAGMGAWTFVFAVLAAGRDDASRKAKLAGVAVAFVAVALGALILAVDARGGLLNPLRYFNLLGNFGSVMTWGVVLISLFLVGAFVCGVLLVLKRNVPRALEVVTAVLGVGVSLYTGVLLSTAPAFPLWNLAVLPVAFVVSAAYTGYAAYALAARFTLPSGTALPAWTGKVALVLPVLEVVALVALLVVVSATTGSAAPYAIQSVANLLTGSNAVVFWGGVVAVGLAAPFALALVRTRKGEAAPSWFGVAEAVCILTGGFAFRYAVIMAAVPMFA</sequence>
<organism evidence="9 10">
    <name type="scientific">Gordonibacter urolithinfaciens</name>
    <dbReference type="NCBI Taxonomy" id="1335613"/>
    <lineage>
        <taxon>Bacteria</taxon>
        <taxon>Bacillati</taxon>
        <taxon>Actinomycetota</taxon>
        <taxon>Coriobacteriia</taxon>
        <taxon>Eggerthellales</taxon>
        <taxon>Eggerthellaceae</taxon>
        <taxon>Gordonibacter</taxon>
    </lineage>
</organism>
<dbReference type="Pfam" id="PF03916">
    <property type="entry name" value="NrfD"/>
    <property type="match status" value="1"/>
</dbReference>
<evidence type="ECO:0000256" key="7">
    <source>
        <dbReference type="SAM" id="Phobius"/>
    </source>
</evidence>
<keyword evidence="4 7" id="KW-0812">Transmembrane</keyword>
<reference evidence="10" key="1">
    <citation type="submission" date="2018-05" db="EMBL/GenBank/DDBJ databases">
        <title>Genome Sequencing of selected type strains of the family Eggerthellaceae.</title>
        <authorList>
            <person name="Danylec N."/>
            <person name="Stoll D.A."/>
            <person name="Doetsch A."/>
            <person name="Huch M."/>
        </authorList>
    </citation>
    <scope>NUCLEOTIDE SEQUENCE [LARGE SCALE GENOMIC DNA]</scope>
    <source>
        <strain evidence="10">DSM 27213</strain>
    </source>
</reference>
<evidence type="ECO:0000256" key="2">
    <source>
        <dbReference type="ARBA" id="ARBA00008929"/>
    </source>
</evidence>
<feature type="transmembrane region" description="Helical" evidence="7">
    <location>
        <begin position="39"/>
        <end position="60"/>
    </location>
</feature>
<evidence type="ECO:0000256" key="1">
    <source>
        <dbReference type="ARBA" id="ARBA00004651"/>
    </source>
</evidence>
<feature type="transmembrane region" description="Helical" evidence="7">
    <location>
        <begin position="258"/>
        <end position="282"/>
    </location>
</feature>
<evidence type="ECO:0000313" key="10">
    <source>
        <dbReference type="Proteomes" id="UP000285258"/>
    </source>
</evidence>
<comment type="caution">
    <text evidence="9">The sequence shown here is derived from an EMBL/GenBank/DDBJ whole genome shotgun (WGS) entry which is preliminary data.</text>
</comment>
<feature type="transmembrane region" description="Helical" evidence="7">
    <location>
        <begin position="139"/>
        <end position="161"/>
    </location>
</feature>
<feature type="transmembrane region" description="Helical" evidence="7">
    <location>
        <begin position="182"/>
        <end position="206"/>
    </location>
</feature>
<evidence type="ECO:0000313" key="11">
    <source>
        <dbReference type="Proteomes" id="UP000462865"/>
    </source>
</evidence>
<feature type="transmembrane region" description="Helical" evidence="7">
    <location>
        <begin position="226"/>
        <end position="246"/>
    </location>
</feature>
<gene>
    <name evidence="9" type="ORF">DMP12_13655</name>
    <name evidence="8" type="ORF">GKG38_14240</name>
</gene>
<evidence type="ECO:0000256" key="3">
    <source>
        <dbReference type="ARBA" id="ARBA00022475"/>
    </source>
</evidence>
<keyword evidence="6 7" id="KW-0472">Membrane</keyword>
<evidence type="ECO:0000256" key="5">
    <source>
        <dbReference type="ARBA" id="ARBA00022989"/>
    </source>
</evidence>
<dbReference type="InterPro" id="IPR005614">
    <property type="entry name" value="NrfD-like"/>
</dbReference>
<evidence type="ECO:0000256" key="6">
    <source>
        <dbReference type="ARBA" id="ARBA00023136"/>
    </source>
</evidence>
<keyword evidence="5 7" id="KW-1133">Transmembrane helix</keyword>
<proteinExistence type="inferred from homology"/>
<dbReference type="EMBL" id="WKZA01000112">
    <property type="protein sequence ID" value="MSA96195.1"/>
    <property type="molecule type" value="Genomic_DNA"/>
</dbReference>
<dbReference type="PANTHER" id="PTHR34856:SF2">
    <property type="entry name" value="PROTEIN NRFD"/>
    <property type="match status" value="1"/>
</dbReference>
<dbReference type="PANTHER" id="PTHR34856">
    <property type="entry name" value="PROTEIN NRFD"/>
    <property type="match status" value="1"/>
</dbReference>
<keyword evidence="3" id="KW-1003">Cell membrane</keyword>
<reference evidence="9" key="3">
    <citation type="journal article" date="2019" name="Microbiol. Resour. Announc.">
        <title>Draft Genome Sequences of Type Strains of Gordonibacter faecihominis, Paraeggerthella hongkongensis, Parvibacter caecicola,Slackia equolifaciens, Slackia faecicanis, and Slackia isoflavoniconvertens.</title>
        <authorList>
            <person name="Danylec N."/>
            <person name="Stoll D.A."/>
            <person name="Dotsch A."/>
            <person name="Huch M."/>
        </authorList>
    </citation>
    <scope>NUCLEOTIDE SEQUENCE</scope>
    <source>
        <strain evidence="9">DSM 27213</strain>
    </source>
</reference>